<dbReference type="GO" id="GO:0043952">
    <property type="term" value="P:protein transport by the Sec complex"/>
    <property type="evidence" value="ECO:0007669"/>
    <property type="project" value="UniProtKB-UniRule"/>
</dbReference>
<comment type="similarity">
    <text evidence="9">Belongs to the SecD/SecF family. SecD subfamily.</text>
</comment>
<proteinExistence type="inferred from homology"/>
<dbReference type="SUPFAM" id="SSF82866">
    <property type="entry name" value="Multidrug efflux transporter AcrB transmembrane domain"/>
    <property type="match status" value="1"/>
</dbReference>
<evidence type="ECO:0000256" key="7">
    <source>
        <dbReference type="ARBA" id="ARBA00023010"/>
    </source>
</evidence>
<evidence type="ECO:0000256" key="3">
    <source>
        <dbReference type="ARBA" id="ARBA00022475"/>
    </source>
</evidence>
<evidence type="ECO:0000256" key="8">
    <source>
        <dbReference type="ARBA" id="ARBA00023136"/>
    </source>
</evidence>
<dbReference type="Gene3D" id="3.30.70.3400">
    <property type="match status" value="1"/>
</dbReference>
<dbReference type="HAMAP" id="MF_01463_B">
    <property type="entry name" value="SecD_B"/>
    <property type="match status" value="1"/>
</dbReference>
<feature type="domain" description="SecDF P1 head subdomain" evidence="11">
    <location>
        <begin position="132"/>
        <end position="227"/>
    </location>
</feature>
<evidence type="ECO:0000256" key="4">
    <source>
        <dbReference type="ARBA" id="ARBA00022692"/>
    </source>
</evidence>
<protein>
    <recommendedName>
        <fullName evidence="9">Protein translocase subunit SecD</fullName>
    </recommendedName>
</protein>
<name>F0SZM2_SYNGF</name>
<dbReference type="eggNOG" id="COG0342">
    <property type="taxonomic scope" value="Bacteria"/>
</dbReference>
<organism evidence="12 13">
    <name type="scientific">Syntrophobotulus glycolicus (strain DSM 8271 / FlGlyR)</name>
    <dbReference type="NCBI Taxonomy" id="645991"/>
    <lineage>
        <taxon>Bacteria</taxon>
        <taxon>Bacillati</taxon>
        <taxon>Bacillota</taxon>
        <taxon>Clostridia</taxon>
        <taxon>Eubacteriales</taxon>
        <taxon>Desulfitobacteriaceae</taxon>
        <taxon>Syntrophobotulus</taxon>
    </lineage>
</organism>
<dbReference type="NCBIfam" id="TIGR01129">
    <property type="entry name" value="secD"/>
    <property type="match status" value="1"/>
</dbReference>
<dbReference type="InterPro" id="IPR048634">
    <property type="entry name" value="SecD_SecF_C"/>
</dbReference>
<evidence type="ECO:0000256" key="6">
    <source>
        <dbReference type="ARBA" id="ARBA00022989"/>
    </source>
</evidence>
<evidence type="ECO:0000259" key="11">
    <source>
        <dbReference type="Pfam" id="PF22599"/>
    </source>
</evidence>
<dbReference type="PANTHER" id="PTHR30081">
    <property type="entry name" value="PROTEIN-EXPORT MEMBRANE PROTEIN SEC"/>
    <property type="match status" value="1"/>
</dbReference>
<dbReference type="NCBIfam" id="TIGR00916">
    <property type="entry name" value="2A0604s01"/>
    <property type="match status" value="1"/>
</dbReference>
<dbReference type="STRING" id="645991.Sgly_1811"/>
<dbReference type="AlphaFoldDB" id="F0SZM2"/>
<feature type="transmembrane region" description="Helical" evidence="9">
    <location>
        <begin position="345"/>
        <end position="368"/>
    </location>
</feature>
<comment type="subunit">
    <text evidence="9">Forms a complex with SecF. Part of the essential Sec protein translocation apparatus which comprises SecA, SecYEG and auxiliary proteins SecDF. Other proteins may also be involved.</text>
</comment>
<accession>F0SZM2</accession>
<dbReference type="InterPro" id="IPR005791">
    <property type="entry name" value="SecD"/>
</dbReference>
<evidence type="ECO:0000256" key="9">
    <source>
        <dbReference type="HAMAP-Rule" id="MF_01463"/>
    </source>
</evidence>
<dbReference type="Proteomes" id="UP000007488">
    <property type="component" value="Chromosome"/>
</dbReference>
<keyword evidence="8 9" id="KW-0472">Membrane</keyword>
<keyword evidence="3 9" id="KW-1003">Cell membrane</keyword>
<gene>
    <name evidence="9" type="primary">secD</name>
    <name evidence="12" type="ordered locus">Sgly_1811</name>
</gene>
<dbReference type="GO" id="GO:0005886">
    <property type="term" value="C:plasma membrane"/>
    <property type="evidence" value="ECO:0007669"/>
    <property type="project" value="UniProtKB-SubCell"/>
</dbReference>
<reference evidence="12 13" key="1">
    <citation type="journal article" date="2011" name="Stand. Genomic Sci.">
        <title>Complete genome sequence of Syntrophobotulus glycolicus type strain (FlGlyR).</title>
        <authorList>
            <person name="Han C."/>
            <person name="Mwirichia R."/>
            <person name="Chertkov O."/>
            <person name="Held B."/>
            <person name="Lapidus A."/>
            <person name="Nolan M."/>
            <person name="Lucas S."/>
            <person name="Hammon N."/>
            <person name="Deshpande S."/>
            <person name="Cheng J.F."/>
            <person name="Tapia R."/>
            <person name="Goodwin L."/>
            <person name="Pitluck S."/>
            <person name="Huntemann M."/>
            <person name="Liolios K."/>
            <person name="Ivanova N."/>
            <person name="Pagani I."/>
            <person name="Mavromatis K."/>
            <person name="Ovchinikova G."/>
            <person name="Pati A."/>
            <person name="Chen A."/>
            <person name="Palaniappan K."/>
            <person name="Land M."/>
            <person name="Hauser L."/>
            <person name="Brambilla E.M."/>
            <person name="Rohde M."/>
            <person name="Spring S."/>
            <person name="Sikorski J."/>
            <person name="Goker M."/>
            <person name="Woyke T."/>
            <person name="Bristow J."/>
            <person name="Eisen J.A."/>
            <person name="Markowitz V."/>
            <person name="Hugenholtz P."/>
            <person name="Kyrpides N.C."/>
            <person name="Klenk H.P."/>
            <person name="Detter J.C."/>
        </authorList>
    </citation>
    <scope>NUCLEOTIDE SEQUENCE [LARGE SCALE GENOMIC DNA]</scope>
    <source>
        <strain evidence="13">DSM 8271 / FlGlyR</strain>
    </source>
</reference>
<evidence type="ECO:0000256" key="5">
    <source>
        <dbReference type="ARBA" id="ARBA00022927"/>
    </source>
</evidence>
<keyword evidence="13" id="KW-1185">Reference proteome</keyword>
<dbReference type="PANTHER" id="PTHR30081:SF1">
    <property type="entry name" value="PROTEIN TRANSLOCASE SUBUNIT SECD"/>
    <property type="match status" value="1"/>
</dbReference>
<dbReference type="Pfam" id="PF02355">
    <property type="entry name" value="SecD_SecF_C"/>
    <property type="match status" value="1"/>
</dbReference>
<feature type="transmembrane region" description="Helical" evidence="9">
    <location>
        <begin position="246"/>
        <end position="267"/>
    </location>
</feature>
<keyword evidence="5 9" id="KW-0653">Protein transport</keyword>
<dbReference type="RefSeq" id="WP_013624976.1">
    <property type="nucleotide sequence ID" value="NC_015172.1"/>
</dbReference>
<keyword evidence="4 9" id="KW-0812">Transmembrane</keyword>
<feature type="transmembrane region" description="Helical" evidence="9">
    <location>
        <begin position="274"/>
        <end position="293"/>
    </location>
</feature>
<dbReference type="KEGG" id="sgy:Sgly_1811"/>
<evidence type="ECO:0000256" key="1">
    <source>
        <dbReference type="ARBA" id="ARBA00004651"/>
    </source>
</evidence>
<comment type="caution">
    <text evidence="9">Lacks conserved residue(s) required for the propagation of feature annotation.</text>
</comment>
<comment type="function">
    <text evidence="9">Part of the Sec protein translocase complex. Interacts with the SecYEG preprotein conducting channel. SecDF uses the proton motive force (PMF) to complete protein translocation after the ATP-dependent function of SecA.</text>
</comment>
<dbReference type="Pfam" id="PF22599">
    <property type="entry name" value="SecDF_P1_head"/>
    <property type="match status" value="1"/>
</dbReference>
<evidence type="ECO:0000256" key="2">
    <source>
        <dbReference type="ARBA" id="ARBA00022448"/>
    </source>
</evidence>
<dbReference type="GO" id="GO:0015450">
    <property type="term" value="F:protein-transporting ATPase activity"/>
    <property type="evidence" value="ECO:0007669"/>
    <property type="project" value="InterPro"/>
</dbReference>
<dbReference type="Gene3D" id="3.30.1360.200">
    <property type="match status" value="1"/>
</dbReference>
<comment type="subcellular location">
    <subcellularLocation>
        <location evidence="1 9">Cell membrane</location>
        <topology evidence="1 9">Multi-pass membrane protein</topology>
    </subcellularLocation>
</comment>
<evidence type="ECO:0000259" key="10">
    <source>
        <dbReference type="Pfam" id="PF02355"/>
    </source>
</evidence>
<keyword evidence="7 9" id="KW-0811">Translocation</keyword>
<keyword evidence="6 9" id="KW-1133">Transmembrane helix</keyword>
<dbReference type="InterPro" id="IPR054384">
    <property type="entry name" value="SecDF_P1_head"/>
</dbReference>
<dbReference type="InterPro" id="IPR022813">
    <property type="entry name" value="SecD/SecF_arch_bac"/>
</dbReference>
<dbReference type="OrthoDB" id="9805019at2"/>
<evidence type="ECO:0000313" key="13">
    <source>
        <dbReference type="Proteomes" id="UP000007488"/>
    </source>
</evidence>
<feature type="transmembrane region" description="Helical" evidence="9">
    <location>
        <begin position="374"/>
        <end position="397"/>
    </location>
</feature>
<dbReference type="HOGENOM" id="CLU_007894_4_2_9"/>
<reference evidence="13" key="2">
    <citation type="submission" date="2011-02" db="EMBL/GenBank/DDBJ databases">
        <title>The complete genome of Syntrophobotulus glycolicus DSM 8271.</title>
        <authorList>
            <person name="Lucas S."/>
            <person name="Copeland A."/>
            <person name="Lapidus A."/>
            <person name="Bruce D."/>
            <person name="Goodwin L."/>
            <person name="Pitluck S."/>
            <person name="Kyrpides N."/>
            <person name="Mavromatis K."/>
            <person name="Pagani I."/>
            <person name="Ivanova N."/>
            <person name="Mikhailova N."/>
            <person name="Chertkov O."/>
            <person name="Held B."/>
            <person name="Detter J.C."/>
            <person name="Tapia R."/>
            <person name="Han C."/>
            <person name="Land M."/>
            <person name="Hauser L."/>
            <person name="Markowitz V."/>
            <person name="Cheng J.-F."/>
            <person name="Hugenholtz P."/>
            <person name="Woyke T."/>
            <person name="Wu D."/>
            <person name="Spring S."/>
            <person name="Schroeder M."/>
            <person name="Brambilla E."/>
            <person name="Klenk H.-P."/>
            <person name="Eisen J.A."/>
        </authorList>
    </citation>
    <scope>NUCLEOTIDE SEQUENCE [LARGE SCALE GENOMIC DNA]</scope>
    <source>
        <strain evidence="13">DSM 8271 / FlGlyR</strain>
    </source>
</reference>
<sequence length="419" mass="44856">MDSKRVFFIVVLLTAALFYVSIMGLQIGSLEIKGASQMRYGIDIRGGVEATYEPKGLGRAPTDTELEAARSIIETRMDAKNITDRDVTIDKTNGKIIVRFPWKSDEADFDPQKSVSELGETAKLTFREPSGKIVLEGTDVVKSSAQLNQTDGKPVVVLELSTGGAAKFSEATAKLIGQQISIYMDETLISAPTVQTQITGGNAEITNMASLESASELSNKINSGSLPFSLEAKNCNIISPTLGSNALAVMVTAGKVAFMLVCLYMLLYYRLPGLVACIALTLQVTGQLLALSIPQFTLTLPGIAGVILSIGMGVDANIIVSERVKEELNTGKTVRRAIEIGFDKAFSSVFDGNITVIIIAIILIILGSGSMLSFGYTLLCGVIMNFIAGVTASRLMIRSLSNFKVFRKPQLFGARGVAK</sequence>
<evidence type="ECO:0000313" key="12">
    <source>
        <dbReference type="EMBL" id="ADY56108.1"/>
    </source>
</evidence>
<keyword evidence="2 9" id="KW-0813">Transport</keyword>
<dbReference type="EMBL" id="CP002547">
    <property type="protein sequence ID" value="ADY56108.1"/>
    <property type="molecule type" value="Genomic_DNA"/>
</dbReference>
<dbReference type="Gene3D" id="1.20.1640.10">
    <property type="entry name" value="Multidrug efflux transporter AcrB transmembrane domain"/>
    <property type="match status" value="1"/>
</dbReference>
<dbReference type="InterPro" id="IPR055344">
    <property type="entry name" value="SecD_SecF_C_bact"/>
</dbReference>
<feature type="transmembrane region" description="Helical" evidence="9">
    <location>
        <begin position="299"/>
        <end position="320"/>
    </location>
</feature>
<dbReference type="GO" id="GO:0006605">
    <property type="term" value="P:protein targeting"/>
    <property type="evidence" value="ECO:0007669"/>
    <property type="project" value="UniProtKB-UniRule"/>
</dbReference>
<dbReference type="GO" id="GO:0065002">
    <property type="term" value="P:intracellular protein transmembrane transport"/>
    <property type="evidence" value="ECO:0007669"/>
    <property type="project" value="UniProtKB-UniRule"/>
</dbReference>
<feature type="domain" description="Protein export membrane protein SecD/SecF C-terminal" evidence="10">
    <location>
        <begin position="229"/>
        <end position="390"/>
    </location>
</feature>